<dbReference type="InterPro" id="IPR036271">
    <property type="entry name" value="Tet_transcr_reg_TetR-rel_C_sf"/>
</dbReference>
<keyword evidence="3" id="KW-0804">Transcription</keyword>
<gene>
    <name evidence="6" type="ORF">IU449_06220</name>
</gene>
<dbReference type="PROSITE" id="PS01081">
    <property type="entry name" value="HTH_TETR_1"/>
    <property type="match status" value="1"/>
</dbReference>
<dbReference type="InterPro" id="IPR023772">
    <property type="entry name" value="DNA-bd_HTH_TetR-type_CS"/>
</dbReference>
<dbReference type="PROSITE" id="PS50977">
    <property type="entry name" value="HTH_TETR_2"/>
    <property type="match status" value="1"/>
</dbReference>
<dbReference type="SUPFAM" id="SSF48498">
    <property type="entry name" value="Tetracyclin repressor-like, C-terminal domain"/>
    <property type="match status" value="1"/>
</dbReference>
<evidence type="ECO:0000313" key="7">
    <source>
        <dbReference type="Proteomes" id="UP000707731"/>
    </source>
</evidence>
<dbReference type="InterPro" id="IPR050109">
    <property type="entry name" value="HTH-type_TetR-like_transc_reg"/>
</dbReference>
<evidence type="ECO:0000259" key="5">
    <source>
        <dbReference type="PROSITE" id="PS50977"/>
    </source>
</evidence>
<dbReference type="PRINTS" id="PR00455">
    <property type="entry name" value="HTHTETR"/>
</dbReference>
<accession>A0ABS0D7R3</accession>
<evidence type="ECO:0000256" key="1">
    <source>
        <dbReference type="ARBA" id="ARBA00023015"/>
    </source>
</evidence>
<dbReference type="InterPro" id="IPR009057">
    <property type="entry name" value="Homeodomain-like_sf"/>
</dbReference>
<proteinExistence type="predicted"/>
<comment type="caution">
    <text evidence="6">The sequence shown here is derived from an EMBL/GenBank/DDBJ whole genome shotgun (WGS) entry which is preliminary data.</text>
</comment>
<protein>
    <submittedName>
        <fullName evidence="6">TetR family transcriptional regulator</fullName>
    </submittedName>
</protein>
<sequence>MATVRQSQALATRQRLLDTATRLFASEGFAAVTTTGLSEAAGVTRGALYHHFANMTEVMEAVFARSEGVLVSRVTDALAEQADPRARLLALGPVVLRALAHDTLVQRIVFVEAPAALGWSRWRALDGGRSLVLISGLLESLVEQGQLVAGVEPSLAAQLLLGAVNEAGMRVAATEGRDLAAASAQLTLLCGGLLAERS</sequence>
<dbReference type="Gene3D" id="1.10.357.10">
    <property type="entry name" value="Tetracycline Repressor, domain 2"/>
    <property type="match status" value="1"/>
</dbReference>
<dbReference type="PANTHER" id="PTHR30055:SF234">
    <property type="entry name" value="HTH-TYPE TRANSCRIPTIONAL REGULATOR BETI"/>
    <property type="match status" value="1"/>
</dbReference>
<feature type="DNA-binding region" description="H-T-H motif" evidence="4">
    <location>
        <begin position="33"/>
        <end position="52"/>
    </location>
</feature>
<name>A0ABS0D7R3_9NOCA</name>
<organism evidence="6 7">
    <name type="scientific">Nocardia higoensis</name>
    <dbReference type="NCBI Taxonomy" id="228599"/>
    <lineage>
        <taxon>Bacteria</taxon>
        <taxon>Bacillati</taxon>
        <taxon>Actinomycetota</taxon>
        <taxon>Actinomycetes</taxon>
        <taxon>Mycobacteriales</taxon>
        <taxon>Nocardiaceae</taxon>
        <taxon>Nocardia</taxon>
    </lineage>
</organism>
<dbReference type="Proteomes" id="UP000707731">
    <property type="component" value="Unassembled WGS sequence"/>
</dbReference>
<dbReference type="InterPro" id="IPR049484">
    <property type="entry name" value="Rv0078-like_C"/>
</dbReference>
<dbReference type="EMBL" id="JADLQN010000001">
    <property type="protein sequence ID" value="MBF6354140.1"/>
    <property type="molecule type" value="Genomic_DNA"/>
</dbReference>
<evidence type="ECO:0000256" key="3">
    <source>
        <dbReference type="ARBA" id="ARBA00023163"/>
    </source>
</evidence>
<dbReference type="PANTHER" id="PTHR30055">
    <property type="entry name" value="HTH-TYPE TRANSCRIPTIONAL REGULATOR RUTR"/>
    <property type="match status" value="1"/>
</dbReference>
<evidence type="ECO:0000256" key="4">
    <source>
        <dbReference type="PROSITE-ProRule" id="PRU00335"/>
    </source>
</evidence>
<dbReference type="Pfam" id="PF21351">
    <property type="entry name" value="TetR_C_41"/>
    <property type="match status" value="1"/>
</dbReference>
<keyword evidence="7" id="KW-1185">Reference proteome</keyword>
<reference evidence="6 7" key="1">
    <citation type="submission" date="2020-10" db="EMBL/GenBank/DDBJ databases">
        <title>Identification of Nocardia species via Next-generation sequencing and recognition of intraspecies genetic diversity.</title>
        <authorList>
            <person name="Li P."/>
            <person name="Li P."/>
            <person name="Lu B."/>
        </authorList>
    </citation>
    <scope>NUCLEOTIDE SEQUENCE [LARGE SCALE GENOMIC DNA]</scope>
    <source>
        <strain evidence="6 7">BJ06-0143</strain>
    </source>
</reference>
<evidence type="ECO:0000313" key="6">
    <source>
        <dbReference type="EMBL" id="MBF6354140.1"/>
    </source>
</evidence>
<dbReference type="SUPFAM" id="SSF46689">
    <property type="entry name" value="Homeodomain-like"/>
    <property type="match status" value="1"/>
</dbReference>
<dbReference type="InterPro" id="IPR001647">
    <property type="entry name" value="HTH_TetR"/>
</dbReference>
<feature type="domain" description="HTH tetR-type" evidence="5">
    <location>
        <begin position="10"/>
        <end position="70"/>
    </location>
</feature>
<dbReference type="Pfam" id="PF00440">
    <property type="entry name" value="TetR_N"/>
    <property type="match status" value="1"/>
</dbReference>
<keyword evidence="1" id="KW-0805">Transcription regulation</keyword>
<keyword evidence="2 4" id="KW-0238">DNA-binding</keyword>
<dbReference type="RefSeq" id="WP_195000946.1">
    <property type="nucleotide sequence ID" value="NZ_JADLQN010000001.1"/>
</dbReference>
<evidence type="ECO:0000256" key="2">
    <source>
        <dbReference type="ARBA" id="ARBA00023125"/>
    </source>
</evidence>